<proteinExistence type="inferred from homology"/>
<evidence type="ECO:0000256" key="5">
    <source>
        <dbReference type="ARBA" id="ARBA00022707"/>
    </source>
</evidence>
<feature type="compositionally biased region" description="Polar residues" evidence="12">
    <location>
        <begin position="18"/>
        <end position="28"/>
    </location>
</feature>
<keyword evidence="9 11" id="KW-0899">Viral immunoevasion</keyword>
<evidence type="ECO:0000256" key="8">
    <source>
        <dbReference type="ARBA" id="ARBA00023136"/>
    </source>
</evidence>
<feature type="region of interest" description="Disordered" evidence="12">
    <location>
        <begin position="1"/>
        <end position="85"/>
    </location>
</feature>
<reference evidence="13" key="1">
    <citation type="journal article" date="2009" name="Cell Host Microbe">
        <title>Tetherin-driven adaptation of Vpu and Nef function and the evolution of pandemic and nonpandemic HIV-1 strains.</title>
        <authorList>
            <person name="Sauter D."/>
            <person name="Schindler M."/>
            <person name="Specht A."/>
            <person name="Landford W."/>
            <person name="Muench J."/>
            <person name="Kim K.-A."/>
            <person name="Votteler J."/>
            <person name="Schubert U."/>
            <person name="Bibollet-Ruche F."/>
            <person name="Keele B.F."/>
            <person name="Takehisa J."/>
            <person name="Ogando Y."/>
            <person name="Ochsenbauer C."/>
            <person name="Kappes J.C."/>
            <person name="Ayouba A."/>
            <person name="Peeters M."/>
            <person name="Learn G.H."/>
            <person name="Shaw G."/>
            <person name="Sharp P.M."/>
            <person name="Bieniasz P."/>
            <person name="Hahn B.H."/>
            <person name="Hatziioannou T."/>
            <person name="Kirchhoff F."/>
        </authorList>
    </citation>
    <scope>NUCLEOTIDE SEQUENCE</scope>
    <source>
        <strain evidence="13">NG1</strain>
    </source>
</reference>
<evidence type="ECO:0000256" key="2">
    <source>
        <dbReference type="ARBA" id="ARBA00013526"/>
    </source>
</evidence>
<dbReference type="GO" id="GO:0005525">
    <property type="term" value="F:GTP binding"/>
    <property type="evidence" value="ECO:0007669"/>
    <property type="project" value="InterPro"/>
</dbReference>
<keyword evidence="6" id="KW-1043">Host membrane</keyword>
<evidence type="ECO:0000256" key="10">
    <source>
        <dbReference type="ARBA" id="ARBA00023288"/>
    </source>
</evidence>
<evidence type="ECO:0000256" key="9">
    <source>
        <dbReference type="ARBA" id="ARBA00023280"/>
    </source>
</evidence>
<dbReference type="Pfam" id="PF00469">
    <property type="entry name" value="F-protein"/>
    <property type="match status" value="1"/>
</dbReference>
<evidence type="ECO:0000256" key="12">
    <source>
        <dbReference type="SAM" id="MobiDB-lite"/>
    </source>
</evidence>
<evidence type="ECO:0000256" key="6">
    <source>
        <dbReference type="ARBA" id="ARBA00022870"/>
    </source>
</evidence>
<dbReference type="SUPFAM" id="SSF55671">
    <property type="entry name" value="Regulatory factor Nef"/>
    <property type="match status" value="1"/>
</dbReference>
<keyword evidence="10 11" id="KW-0449">Lipoprotein</keyword>
<sequence>MGSKSSKQPAQEPLMPSHGSQSSGQTRSFAWEDDYGEDSWLSPDASDRGRKFSLTEGRNHRSNRRPTTVIDDADEEHDLPGCPVRPMVPLRDPTWKIMMDLSHFLKEKGGLDKLFYCVDRHQKLEQYAYVMWGLVPGWLQFTSGPGVRYPTIPGFLWCLRPVAIQEDSEDGDDEFLLTHPAYQGRDEDPHKQFLVFSFCSKLGVKSGPQLDELQQEERKRRLTANRIL</sequence>
<keyword evidence="4" id="KW-0945">Host-virus interaction</keyword>
<dbReference type="InterPro" id="IPR001558">
    <property type="entry name" value="HIV_Nef"/>
</dbReference>
<evidence type="ECO:0000256" key="11">
    <source>
        <dbReference type="RuleBase" id="RU000344"/>
    </source>
</evidence>
<evidence type="ECO:0000256" key="7">
    <source>
        <dbReference type="ARBA" id="ARBA00023026"/>
    </source>
</evidence>
<keyword evidence="8" id="KW-0472">Membrane</keyword>
<evidence type="ECO:0000313" key="13">
    <source>
        <dbReference type="EMBL" id="ACX46129.1"/>
    </source>
</evidence>
<evidence type="ECO:0000256" key="1">
    <source>
        <dbReference type="ARBA" id="ARBA00006933"/>
    </source>
</evidence>
<keyword evidence="7 11" id="KW-0843">Virulence</keyword>
<gene>
    <name evidence="13" type="primary">nef</name>
</gene>
<dbReference type="EMBL" id="GQ925927">
    <property type="protein sequence ID" value="ACX46129.1"/>
    <property type="molecule type" value="Genomic_RNA"/>
</dbReference>
<organismHost>
    <name type="scientific">Pan troglodytes</name>
    <name type="common">Chimpanzee</name>
    <dbReference type="NCBI Taxonomy" id="9598"/>
</organismHost>
<dbReference type="InterPro" id="IPR027481">
    <property type="entry name" value="HIV-1_Nef_core_sf"/>
</dbReference>
<organism evidence="13">
    <name type="scientific">Simian immunodeficiency virus</name>
    <name type="common">SIV</name>
    <dbReference type="NCBI Taxonomy" id="11723"/>
    <lineage>
        <taxon>Viruses</taxon>
        <taxon>Riboviria</taxon>
        <taxon>Pararnavirae</taxon>
        <taxon>Artverviricota</taxon>
        <taxon>Revtraviricetes</taxon>
        <taxon>Ortervirales</taxon>
        <taxon>Retroviridae</taxon>
        <taxon>Orthoretrovirinae</taxon>
        <taxon>Lentivirus</taxon>
        <taxon>Lentivirus simimdef</taxon>
    </lineage>
</organism>
<dbReference type="Gene3D" id="3.30.62.10">
    <property type="entry name" value="Nef Regulatory Factor"/>
    <property type="match status" value="1"/>
</dbReference>
<feature type="non-terminal residue" evidence="13">
    <location>
        <position position="228"/>
    </location>
</feature>
<keyword evidence="3" id="KW-1032">Host cell membrane</keyword>
<evidence type="ECO:0000256" key="3">
    <source>
        <dbReference type="ARBA" id="ARBA00022511"/>
    </source>
</evidence>
<comment type="similarity">
    <text evidence="1 11">Belongs to the lentivirus primate group Nef protein family.</text>
</comment>
<organismHost>
    <name type="scientific">Cercopithecidae</name>
    <name type="common">Old World monkeys</name>
    <dbReference type="NCBI Taxonomy" id="9527"/>
</organismHost>
<accession>D2JNR6</accession>
<evidence type="ECO:0000256" key="4">
    <source>
        <dbReference type="ARBA" id="ARBA00022581"/>
    </source>
</evidence>
<keyword evidence="5 11" id="KW-0519">Myristate</keyword>
<protein>
    <recommendedName>
        <fullName evidence="2 11">Protein Nef</fullName>
    </recommendedName>
</protein>
<name>D2JNR6_SIV</name>